<keyword evidence="2" id="KW-0472">Membrane</keyword>
<evidence type="ECO:0000256" key="2">
    <source>
        <dbReference type="SAM" id="Phobius"/>
    </source>
</evidence>
<dbReference type="AlphaFoldDB" id="A0A1G1TJH8"/>
<evidence type="ECO:0000313" key="4">
    <source>
        <dbReference type="Proteomes" id="UP000177506"/>
    </source>
</evidence>
<accession>A0A1G1TJH8</accession>
<keyword evidence="4" id="KW-1185">Reference proteome</keyword>
<keyword evidence="2" id="KW-1133">Transmembrane helix</keyword>
<name>A0A1G1TJH8_9BACT</name>
<feature type="transmembrane region" description="Helical" evidence="2">
    <location>
        <begin position="34"/>
        <end position="54"/>
    </location>
</feature>
<organism evidence="3 4">
    <name type="scientific">Hymenobacter coccineus</name>
    <dbReference type="NCBI Taxonomy" id="1908235"/>
    <lineage>
        <taxon>Bacteria</taxon>
        <taxon>Pseudomonadati</taxon>
        <taxon>Bacteroidota</taxon>
        <taxon>Cytophagia</taxon>
        <taxon>Cytophagales</taxon>
        <taxon>Hymenobacteraceae</taxon>
        <taxon>Hymenobacter</taxon>
    </lineage>
</organism>
<dbReference type="OrthoDB" id="886910at2"/>
<keyword evidence="2" id="KW-0812">Transmembrane</keyword>
<sequence length="73" mass="8211">MPTLSVPRPPRDSRRWRQAAQRNRPADDLENRPFLWVLVATIAVVLGAVGILLAQSIRINDLADQPALIEQSR</sequence>
<dbReference type="EMBL" id="MDZA01000092">
    <property type="protein sequence ID" value="OGX91041.1"/>
    <property type="molecule type" value="Genomic_DNA"/>
</dbReference>
<feature type="region of interest" description="Disordered" evidence="1">
    <location>
        <begin position="1"/>
        <end position="26"/>
    </location>
</feature>
<reference evidence="3 4" key="1">
    <citation type="submission" date="2016-08" db="EMBL/GenBank/DDBJ databases">
        <title>Hymenobacter coccineus sp. nov., Hymenobacter lapidarius sp. nov. and Hymenobacter glacialis sp. nov., isolated from Antarctic soil.</title>
        <authorList>
            <person name="Sedlacek I."/>
            <person name="Kralova S."/>
            <person name="Kyrova K."/>
            <person name="Maslanova I."/>
            <person name="Stankova E."/>
            <person name="Vrbovska V."/>
            <person name="Nemec M."/>
            <person name="Bartak M."/>
            <person name="Svec P."/>
            <person name="Busse H.-J."/>
            <person name="Pantucek R."/>
        </authorList>
    </citation>
    <scope>NUCLEOTIDE SEQUENCE [LARGE SCALE GENOMIC DNA]</scope>
    <source>
        <strain evidence="3 4">CCM 8649</strain>
    </source>
</reference>
<comment type="caution">
    <text evidence="3">The sequence shown here is derived from an EMBL/GenBank/DDBJ whole genome shotgun (WGS) entry which is preliminary data.</text>
</comment>
<dbReference type="Proteomes" id="UP000177506">
    <property type="component" value="Unassembled WGS sequence"/>
</dbReference>
<dbReference type="RefSeq" id="WP_070742333.1">
    <property type="nucleotide sequence ID" value="NZ_MDZA01000092.1"/>
</dbReference>
<proteinExistence type="predicted"/>
<protein>
    <submittedName>
        <fullName evidence="3">Uncharacterized protein</fullName>
    </submittedName>
</protein>
<evidence type="ECO:0000256" key="1">
    <source>
        <dbReference type="SAM" id="MobiDB-lite"/>
    </source>
</evidence>
<evidence type="ECO:0000313" key="3">
    <source>
        <dbReference type="EMBL" id="OGX91041.1"/>
    </source>
</evidence>
<gene>
    <name evidence="3" type="ORF">BEN49_21215</name>
</gene>